<reference evidence="2 3" key="1">
    <citation type="submission" date="2019-07" db="EMBL/GenBank/DDBJ databases">
        <authorList>
            <person name="Friedrich A."/>
            <person name="Schacherer J."/>
        </authorList>
    </citation>
    <scope>NUCLEOTIDE SEQUENCE [LARGE SCALE GENOMIC DNA]</scope>
</reference>
<evidence type="ECO:0000313" key="2">
    <source>
        <dbReference type="EMBL" id="VUG16891.1"/>
    </source>
</evidence>
<accession>A0A7D9CVS2</accession>
<proteinExistence type="predicted"/>
<sequence>MQFSYLAPLALAAVAAADYTNSTDVTTIVKFTTYCPEATTFAVNNKTYTVTGKTTLTITDCPCTIHPATSTPSKSTLATSSATSSEANTLSTATGAAAKAGVAGLAALLVPLLTCCKWLEFLHISMTFYIWVGD</sequence>
<evidence type="ECO:0000313" key="3">
    <source>
        <dbReference type="Proteomes" id="UP000478008"/>
    </source>
</evidence>
<keyword evidence="1" id="KW-0732">Signal</keyword>
<evidence type="ECO:0000256" key="1">
    <source>
        <dbReference type="SAM" id="SignalP"/>
    </source>
</evidence>
<dbReference type="GO" id="GO:0005199">
    <property type="term" value="F:structural constituent of cell wall"/>
    <property type="evidence" value="ECO:0007669"/>
    <property type="project" value="InterPro"/>
</dbReference>
<gene>
    <name evidence="2" type="ORF">DEBR0S1_28304G</name>
</gene>
<dbReference type="InterPro" id="IPR038843">
    <property type="entry name" value="Sed1/Spi1"/>
</dbReference>
<dbReference type="PANTHER" id="PTHR35523">
    <property type="entry name" value="CELL WALL PROTEIN SED1"/>
    <property type="match status" value="1"/>
</dbReference>
<dbReference type="PANTHER" id="PTHR35523:SF1">
    <property type="entry name" value="CELL WALL PROTEIN SED1"/>
    <property type="match status" value="1"/>
</dbReference>
<dbReference type="GO" id="GO:0031505">
    <property type="term" value="P:fungal-type cell wall organization"/>
    <property type="evidence" value="ECO:0007669"/>
    <property type="project" value="InterPro"/>
</dbReference>
<dbReference type="Proteomes" id="UP000478008">
    <property type="component" value="Unassembled WGS sequence"/>
</dbReference>
<name>A0A7D9CVS2_DEKBR</name>
<feature type="signal peptide" evidence="1">
    <location>
        <begin position="1"/>
        <end position="17"/>
    </location>
</feature>
<dbReference type="GO" id="GO:0009277">
    <property type="term" value="C:fungal-type cell wall"/>
    <property type="evidence" value="ECO:0007669"/>
    <property type="project" value="TreeGrafter"/>
</dbReference>
<protein>
    <submittedName>
        <fullName evidence="2">DEBR0S1_28304g1_1</fullName>
    </submittedName>
</protein>
<keyword evidence="3" id="KW-1185">Reference proteome</keyword>
<dbReference type="AlphaFoldDB" id="A0A7D9CVS2"/>
<dbReference type="EMBL" id="CABFWN010000001">
    <property type="protein sequence ID" value="VUG16891.1"/>
    <property type="molecule type" value="Genomic_DNA"/>
</dbReference>
<feature type="chain" id="PRO_5028800774" evidence="1">
    <location>
        <begin position="18"/>
        <end position="134"/>
    </location>
</feature>
<organism evidence="2 3">
    <name type="scientific">Dekkera bruxellensis</name>
    <name type="common">Brettanomyces custersii</name>
    <dbReference type="NCBI Taxonomy" id="5007"/>
    <lineage>
        <taxon>Eukaryota</taxon>
        <taxon>Fungi</taxon>
        <taxon>Dikarya</taxon>
        <taxon>Ascomycota</taxon>
        <taxon>Saccharomycotina</taxon>
        <taxon>Pichiomycetes</taxon>
        <taxon>Pichiales</taxon>
        <taxon>Pichiaceae</taxon>
        <taxon>Brettanomyces</taxon>
    </lineage>
</organism>